<protein>
    <recommendedName>
        <fullName evidence="1">Integrase zinc-binding domain-containing protein</fullName>
    </recommendedName>
</protein>
<dbReference type="Proteomes" id="UP001234989">
    <property type="component" value="Chromosome 5"/>
</dbReference>
<accession>A0AAF0QYA1</accession>
<evidence type="ECO:0000313" key="3">
    <source>
        <dbReference type="Proteomes" id="UP001234989"/>
    </source>
</evidence>
<proteinExistence type="predicted"/>
<gene>
    <name evidence="2" type="ORF">MTR67_024152</name>
</gene>
<dbReference type="EMBL" id="CP133616">
    <property type="protein sequence ID" value="WMV30767.1"/>
    <property type="molecule type" value="Genomic_DNA"/>
</dbReference>
<organism evidence="2 3">
    <name type="scientific">Solanum verrucosum</name>
    <dbReference type="NCBI Taxonomy" id="315347"/>
    <lineage>
        <taxon>Eukaryota</taxon>
        <taxon>Viridiplantae</taxon>
        <taxon>Streptophyta</taxon>
        <taxon>Embryophyta</taxon>
        <taxon>Tracheophyta</taxon>
        <taxon>Spermatophyta</taxon>
        <taxon>Magnoliopsida</taxon>
        <taxon>eudicotyledons</taxon>
        <taxon>Gunneridae</taxon>
        <taxon>Pentapetalae</taxon>
        <taxon>asterids</taxon>
        <taxon>lamiids</taxon>
        <taxon>Solanales</taxon>
        <taxon>Solanaceae</taxon>
        <taxon>Solanoideae</taxon>
        <taxon>Solaneae</taxon>
        <taxon>Solanum</taxon>
    </lineage>
</organism>
<keyword evidence="3" id="KW-1185">Reference proteome</keyword>
<feature type="domain" description="Integrase zinc-binding" evidence="1">
    <location>
        <begin position="27"/>
        <end position="80"/>
    </location>
</feature>
<evidence type="ECO:0000313" key="2">
    <source>
        <dbReference type="EMBL" id="WMV30767.1"/>
    </source>
</evidence>
<dbReference type="PANTHER" id="PTHR45835:SF108">
    <property type="entry name" value="INTEGRASE ZINC-BINDING DOMAIN-CONTAINING PROTEIN"/>
    <property type="match status" value="1"/>
</dbReference>
<dbReference type="Gene3D" id="1.10.340.70">
    <property type="match status" value="1"/>
</dbReference>
<dbReference type="PANTHER" id="PTHR45835">
    <property type="entry name" value="YALI0A06105P"/>
    <property type="match status" value="1"/>
</dbReference>
<dbReference type="InterPro" id="IPR041588">
    <property type="entry name" value="Integrase_H2C2"/>
</dbReference>
<reference evidence="2" key="1">
    <citation type="submission" date="2023-08" db="EMBL/GenBank/DDBJ databases">
        <title>A de novo genome assembly of Solanum verrucosum Schlechtendal, a Mexican diploid species geographically isolated from the other diploid A-genome species in potato relatives.</title>
        <authorList>
            <person name="Hosaka K."/>
        </authorList>
    </citation>
    <scope>NUCLEOTIDE SEQUENCE</scope>
    <source>
        <tissue evidence="2">Young leaves</tissue>
    </source>
</reference>
<dbReference type="AlphaFoldDB" id="A0AAF0QYA1"/>
<name>A0AAF0QYA1_SOLVR</name>
<sequence length="165" mass="19023">MRGEEDVLDSKGILRIGGRICVPKVDELIRLILEEVHCSRYSIHPRAMKIYHDMSQHYWWFGIKKDIADFVLRCLTCQKVMCEHQWPEGISYRMPILTLKWEWITMDFVVGLSTTVGGYDSIWVLVDSVQVTLHSSSSEVYGGEVSQALYYSNCAITWALGFHCV</sequence>
<evidence type="ECO:0000259" key="1">
    <source>
        <dbReference type="Pfam" id="PF17921"/>
    </source>
</evidence>
<dbReference type="Pfam" id="PF17921">
    <property type="entry name" value="Integrase_H2C2"/>
    <property type="match status" value="1"/>
</dbReference>